<organism evidence="4 5">
    <name type="scientific">Dictyobacter aurantiacus</name>
    <dbReference type="NCBI Taxonomy" id="1936993"/>
    <lineage>
        <taxon>Bacteria</taxon>
        <taxon>Bacillati</taxon>
        <taxon>Chloroflexota</taxon>
        <taxon>Ktedonobacteria</taxon>
        <taxon>Ktedonobacterales</taxon>
        <taxon>Dictyobacteraceae</taxon>
        <taxon>Dictyobacter</taxon>
    </lineage>
</organism>
<gene>
    <name evidence="4" type="ORF">KDAU_06370</name>
</gene>
<evidence type="ECO:0000313" key="4">
    <source>
        <dbReference type="EMBL" id="GCE03308.1"/>
    </source>
</evidence>
<dbReference type="InterPro" id="IPR036938">
    <property type="entry name" value="PAP2/HPO_sf"/>
</dbReference>
<feature type="region of interest" description="Disordered" evidence="1">
    <location>
        <begin position="272"/>
        <end position="292"/>
    </location>
</feature>
<dbReference type="InterPro" id="IPR000326">
    <property type="entry name" value="PAP2/HPO"/>
</dbReference>
<name>A0A401Z913_9CHLR</name>
<dbReference type="Gene3D" id="1.20.144.10">
    <property type="entry name" value="Phosphatidic acid phosphatase type 2/haloperoxidase"/>
    <property type="match status" value="1"/>
</dbReference>
<feature type="transmembrane region" description="Helical" evidence="2">
    <location>
        <begin position="95"/>
        <end position="116"/>
    </location>
</feature>
<feature type="transmembrane region" description="Helical" evidence="2">
    <location>
        <begin position="12"/>
        <end position="33"/>
    </location>
</feature>
<dbReference type="EMBL" id="BIFQ01000001">
    <property type="protein sequence ID" value="GCE03308.1"/>
    <property type="molecule type" value="Genomic_DNA"/>
</dbReference>
<feature type="transmembrane region" description="Helical" evidence="2">
    <location>
        <begin position="243"/>
        <end position="263"/>
    </location>
</feature>
<protein>
    <recommendedName>
        <fullName evidence="3">Phosphatidic acid phosphatase type 2/haloperoxidase domain-containing protein</fullName>
    </recommendedName>
</protein>
<dbReference type="AlphaFoldDB" id="A0A401Z913"/>
<feature type="transmembrane region" description="Helical" evidence="2">
    <location>
        <begin position="71"/>
        <end position="88"/>
    </location>
</feature>
<evidence type="ECO:0000256" key="2">
    <source>
        <dbReference type="SAM" id="Phobius"/>
    </source>
</evidence>
<evidence type="ECO:0000313" key="5">
    <source>
        <dbReference type="Proteomes" id="UP000287224"/>
    </source>
</evidence>
<keyword evidence="2" id="KW-0472">Membrane</keyword>
<reference evidence="5" key="1">
    <citation type="submission" date="2018-12" db="EMBL/GenBank/DDBJ databases">
        <title>Tengunoibacter tsumagoiensis gen. nov., sp. nov., Dictyobacter kobayashii sp. nov., D. alpinus sp. nov., and D. joshuensis sp. nov. and description of Dictyobacteraceae fam. nov. within the order Ktedonobacterales isolated from Tengu-no-mugimeshi.</title>
        <authorList>
            <person name="Wang C.M."/>
            <person name="Zheng Y."/>
            <person name="Sakai Y."/>
            <person name="Toyoda A."/>
            <person name="Minakuchi Y."/>
            <person name="Abe K."/>
            <person name="Yokota A."/>
            <person name="Yabe S."/>
        </authorList>
    </citation>
    <scope>NUCLEOTIDE SEQUENCE [LARGE SCALE GENOMIC DNA]</scope>
    <source>
        <strain evidence="5">S-27</strain>
    </source>
</reference>
<feature type="domain" description="Phosphatidic acid phosphatase type 2/haloperoxidase" evidence="3">
    <location>
        <begin position="95"/>
        <end position="258"/>
    </location>
</feature>
<comment type="caution">
    <text evidence="4">The sequence shown here is derived from an EMBL/GenBank/DDBJ whole genome shotgun (WGS) entry which is preliminary data.</text>
</comment>
<dbReference type="Pfam" id="PF01569">
    <property type="entry name" value="PAP2"/>
    <property type="match status" value="1"/>
</dbReference>
<accession>A0A401Z913</accession>
<dbReference type="OrthoDB" id="154988at2"/>
<dbReference type="RefSeq" id="WP_126594600.1">
    <property type="nucleotide sequence ID" value="NZ_BIFQ01000001.1"/>
</dbReference>
<feature type="transmembrane region" description="Helical" evidence="2">
    <location>
        <begin position="216"/>
        <end position="237"/>
    </location>
</feature>
<evidence type="ECO:0000256" key="1">
    <source>
        <dbReference type="SAM" id="MobiDB-lite"/>
    </source>
</evidence>
<keyword evidence="2" id="KW-1133">Transmembrane helix</keyword>
<keyword evidence="5" id="KW-1185">Reference proteome</keyword>
<dbReference type="SUPFAM" id="SSF48317">
    <property type="entry name" value="Acid phosphatase/Vanadium-dependent haloperoxidase"/>
    <property type="match status" value="1"/>
</dbReference>
<dbReference type="SMART" id="SM00014">
    <property type="entry name" value="acidPPc"/>
    <property type="match status" value="1"/>
</dbReference>
<feature type="transmembrane region" description="Helical" evidence="2">
    <location>
        <begin position="190"/>
        <end position="209"/>
    </location>
</feature>
<keyword evidence="2" id="KW-0812">Transmembrane</keyword>
<dbReference type="Proteomes" id="UP000287224">
    <property type="component" value="Unassembled WGS sequence"/>
</dbReference>
<proteinExistence type="predicted"/>
<sequence>MQRRVPSQKKASAFPWFMAAIGAGIVFLIYTAVYASGVLSQSTLAIEHWLLWRPITRLDCSFYEWRHLGEAQVTAAVLLILGVLCMLAGHKKRVLIYFLLLLGVSVAFELGGKMAFDQPMPRTLRSGMTVLTCPQMDGQPASVQVAAGLGLLGQVPDPPRKQVSWAHDVAQMPIGSVMDDSESSYPGGHATRWCLAGLMLAWITARYLRPRFLGKILAFIFTIGSFLGGFMQFYIGVHFITDTIAGYLLGITLACCGIGLLILTEKGRAPQVTPISPERHPGRDAAIGLSRR</sequence>
<evidence type="ECO:0000259" key="3">
    <source>
        <dbReference type="SMART" id="SM00014"/>
    </source>
</evidence>